<sequence length="350" mass="40606">MTMMKIRFLIITLTILSLFMHISLEWVVPFCETTSSYWYFANKRKIFNEAKVLVIGDSQIVSGISPDLIAELEGVLVEEVLYLPKPSQQPEGILADSLDVVYKLPKLKKVYVNLSPLNTSKNSVTDASRQLFYSFGNFSSHTITHPLLQKAYFSNLTDFSWKLIISVFPYFGLSSNLNRLVYDPIAQTDVPRRKQEFKFIQDSMTKNQGSWVWKFIGEDPTLKESEEFSNLNTQVLAGKRDLSMQIWWECLRLWEKRNLDVVILRIPFSPKMEKDMMQTNANFVADMFFRAITTDPNKKKVVVFDFKSVFLDDYQYFADLTHLNQKGRDAFAKMLKKVLFDHAHSTSQGM</sequence>
<protein>
    <recommendedName>
        <fullName evidence="3">PF07611 family protein</fullName>
    </recommendedName>
</protein>
<gene>
    <name evidence="1" type="ORF">LEP1GSC203_2489</name>
</gene>
<dbReference type="EMBL" id="AOGW02000016">
    <property type="protein sequence ID" value="EMY60350.1"/>
    <property type="molecule type" value="Genomic_DNA"/>
</dbReference>
<keyword evidence="2" id="KW-1185">Reference proteome</keyword>
<evidence type="ECO:0008006" key="3">
    <source>
        <dbReference type="Google" id="ProtNLM"/>
    </source>
</evidence>
<name>N1VTN4_9LEPT</name>
<evidence type="ECO:0000313" key="2">
    <source>
        <dbReference type="Proteomes" id="UP000012371"/>
    </source>
</evidence>
<dbReference type="Proteomes" id="UP000012371">
    <property type="component" value="Unassembled WGS sequence"/>
</dbReference>
<dbReference type="STRING" id="1257025.LEP1GSC203_2489"/>
<accession>N1VTN4</accession>
<comment type="caution">
    <text evidence="1">The sequence shown here is derived from an EMBL/GenBank/DDBJ whole genome shotgun (WGS) entry which is preliminary data.</text>
</comment>
<evidence type="ECO:0000313" key="1">
    <source>
        <dbReference type="EMBL" id="EMY60350.1"/>
    </source>
</evidence>
<dbReference type="AlphaFoldDB" id="N1VTN4"/>
<organism evidence="1 2">
    <name type="scientific">Leptospira terpstrae serovar Hualin str. LT 11-33 = ATCC 700639</name>
    <dbReference type="NCBI Taxonomy" id="1257025"/>
    <lineage>
        <taxon>Bacteria</taxon>
        <taxon>Pseudomonadati</taxon>
        <taxon>Spirochaetota</taxon>
        <taxon>Spirochaetia</taxon>
        <taxon>Leptospirales</taxon>
        <taxon>Leptospiraceae</taxon>
        <taxon>Leptospira</taxon>
    </lineage>
</organism>
<dbReference type="SUPFAM" id="SSF52266">
    <property type="entry name" value="SGNH hydrolase"/>
    <property type="match status" value="1"/>
</dbReference>
<reference evidence="1" key="1">
    <citation type="submission" date="2013-03" db="EMBL/GenBank/DDBJ databases">
        <authorList>
            <person name="Harkins D.M."/>
            <person name="Durkin A.S."/>
            <person name="Brinkac L.M."/>
            <person name="Haft D.H."/>
            <person name="Selengut J.D."/>
            <person name="Sanka R."/>
            <person name="DePew J."/>
            <person name="Purushe J."/>
            <person name="Hartskeerl R.A."/>
            <person name="Ahmed A."/>
            <person name="van der Linden H."/>
            <person name="Goris M.G.A."/>
            <person name="Vinetz J.M."/>
            <person name="Sutton G.G."/>
            <person name="Nierman W.C."/>
            <person name="Fouts D.E."/>
        </authorList>
    </citation>
    <scope>NUCLEOTIDE SEQUENCE [LARGE SCALE GENOMIC DNA]</scope>
    <source>
        <strain evidence="1">LT 11-33</strain>
    </source>
</reference>
<proteinExistence type="predicted"/>